<keyword evidence="2" id="KW-1185">Reference proteome</keyword>
<feature type="non-terminal residue" evidence="1">
    <location>
        <position position="1"/>
    </location>
</feature>
<comment type="caution">
    <text evidence="1">The sequence shown here is derived from an EMBL/GenBank/DDBJ whole genome shotgun (WGS) entry which is preliminary data.</text>
</comment>
<evidence type="ECO:0000313" key="2">
    <source>
        <dbReference type="Proteomes" id="UP000805193"/>
    </source>
</evidence>
<accession>A0AC60Q838</accession>
<gene>
    <name evidence="1" type="ORF">HPB47_023935</name>
</gene>
<dbReference type="Proteomes" id="UP000805193">
    <property type="component" value="Unassembled WGS sequence"/>
</dbReference>
<dbReference type="EMBL" id="JABSTQ010009443">
    <property type="protein sequence ID" value="KAG0429128.1"/>
    <property type="molecule type" value="Genomic_DNA"/>
</dbReference>
<proteinExistence type="predicted"/>
<name>A0AC60Q838_IXOPE</name>
<evidence type="ECO:0000313" key="1">
    <source>
        <dbReference type="EMBL" id="KAG0429128.1"/>
    </source>
</evidence>
<feature type="non-terminal residue" evidence="1">
    <location>
        <position position="103"/>
    </location>
</feature>
<organism evidence="1 2">
    <name type="scientific">Ixodes persulcatus</name>
    <name type="common">Taiga tick</name>
    <dbReference type="NCBI Taxonomy" id="34615"/>
    <lineage>
        <taxon>Eukaryota</taxon>
        <taxon>Metazoa</taxon>
        <taxon>Ecdysozoa</taxon>
        <taxon>Arthropoda</taxon>
        <taxon>Chelicerata</taxon>
        <taxon>Arachnida</taxon>
        <taxon>Acari</taxon>
        <taxon>Parasitiformes</taxon>
        <taxon>Ixodida</taxon>
        <taxon>Ixodoidea</taxon>
        <taxon>Ixodidae</taxon>
        <taxon>Ixodinae</taxon>
        <taxon>Ixodes</taxon>
    </lineage>
</organism>
<reference evidence="1 2" key="1">
    <citation type="journal article" date="2020" name="Cell">
        <title>Large-Scale Comparative Analyses of Tick Genomes Elucidate Their Genetic Diversity and Vector Capacities.</title>
        <authorList>
            <consortium name="Tick Genome and Microbiome Consortium (TIGMIC)"/>
            <person name="Jia N."/>
            <person name="Wang J."/>
            <person name="Shi W."/>
            <person name="Du L."/>
            <person name="Sun Y."/>
            <person name="Zhan W."/>
            <person name="Jiang J.F."/>
            <person name="Wang Q."/>
            <person name="Zhang B."/>
            <person name="Ji P."/>
            <person name="Bell-Sakyi L."/>
            <person name="Cui X.M."/>
            <person name="Yuan T.T."/>
            <person name="Jiang B.G."/>
            <person name="Yang W.F."/>
            <person name="Lam T.T."/>
            <person name="Chang Q.C."/>
            <person name="Ding S.J."/>
            <person name="Wang X.J."/>
            <person name="Zhu J.G."/>
            <person name="Ruan X.D."/>
            <person name="Zhao L."/>
            <person name="Wei J.T."/>
            <person name="Ye R.Z."/>
            <person name="Que T.C."/>
            <person name="Du C.H."/>
            <person name="Zhou Y.H."/>
            <person name="Cheng J.X."/>
            <person name="Dai P.F."/>
            <person name="Guo W.B."/>
            <person name="Han X.H."/>
            <person name="Huang E.J."/>
            <person name="Li L.F."/>
            <person name="Wei W."/>
            <person name="Gao Y.C."/>
            <person name="Liu J.Z."/>
            <person name="Shao H.Z."/>
            <person name="Wang X."/>
            <person name="Wang C.C."/>
            <person name="Yang T.C."/>
            <person name="Huo Q.B."/>
            <person name="Li W."/>
            <person name="Chen H.Y."/>
            <person name="Chen S.E."/>
            <person name="Zhou L.G."/>
            <person name="Ni X.B."/>
            <person name="Tian J.H."/>
            <person name="Sheng Y."/>
            <person name="Liu T."/>
            <person name="Pan Y.S."/>
            <person name="Xia L.Y."/>
            <person name="Li J."/>
            <person name="Zhao F."/>
            <person name="Cao W.C."/>
        </authorList>
    </citation>
    <scope>NUCLEOTIDE SEQUENCE [LARGE SCALE GENOMIC DNA]</scope>
    <source>
        <strain evidence="1">Iper-2018</strain>
    </source>
</reference>
<sequence>KSAWPSSVIFFERRISGIRTGTARTPAAGGRLGRRLVYSYCREDNTANLEHLLWSCKELEPKRRSYKGQVEPAWRIGTSLTAHQISRSTACARSWTFCFSQAW</sequence>
<protein>
    <submittedName>
        <fullName evidence="1">Uncharacterized protein</fullName>
    </submittedName>
</protein>